<organism evidence="10 11">
    <name type="scientific">Lingula anatina</name>
    <name type="common">Brachiopod</name>
    <name type="synonym">Lingula unguis</name>
    <dbReference type="NCBI Taxonomy" id="7574"/>
    <lineage>
        <taxon>Eukaryota</taxon>
        <taxon>Metazoa</taxon>
        <taxon>Spiralia</taxon>
        <taxon>Lophotrochozoa</taxon>
        <taxon>Brachiopoda</taxon>
        <taxon>Linguliformea</taxon>
        <taxon>Lingulata</taxon>
        <taxon>Lingulida</taxon>
        <taxon>Linguloidea</taxon>
        <taxon>Lingulidae</taxon>
        <taxon>Lingula</taxon>
    </lineage>
</organism>
<dbReference type="KEGG" id="lak:106177017"/>
<proteinExistence type="inferred from homology"/>
<dbReference type="InterPro" id="IPR038765">
    <property type="entry name" value="Papain-like_cys_pep_sf"/>
</dbReference>
<evidence type="ECO:0000256" key="3">
    <source>
        <dbReference type="ARBA" id="ARBA00022801"/>
    </source>
</evidence>
<keyword evidence="2" id="KW-0645">Protease</keyword>
<evidence type="ECO:0000256" key="7">
    <source>
        <dbReference type="SAM" id="SignalP"/>
    </source>
</evidence>
<dbReference type="FunFam" id="3.90.70.10:FF:000006">
    <property type="entry name" value="Cathepsin S"/>
    <property type="match status" value="1"/>
</dbReference>
<dbReference type="SMART" id="SM00848">
    <property type="entry name" value="Inhibitor_I29"/>
    <property type="match status" value="1"/>
</dbReference>
<evidence type="ECO:0000256" key="1">
    <source>
        <dbReference type="ARBA" id="ARBA00008455"/>
    </source>
</evidence>
<evidence type="ECO:0000256" key="4">
    <source>
        <dbReference type="ARBA" id="ARBA00022807"/>
    </source>
</evidence>
<dbReference type="InterPro" id="IPR025660">
    <property type="entry name" value="Pept_his_AS"/>
</dbReference>
<evidence type="ECO:0000259" key="9">
    <source>
        <dbReference type="SMART" id="SM00848"/>
    </source>
</evidence>
<dbReference type="OrthoDB" id="10253408at2759"/>
<dbReference type="GeneID" id="106177017"/>
<keyword evidence="10" id="KW-1185">Reference proteome</keyword>
<dbReference type="GO" id="GO:0006508">
    <property type="term" value="P:proteolysis"/>
    <property type="evidence" value="ECO:0007669"/>
    <property type="project" value="UniProtKB-KW"/>
</dbReference>
<dbReference type="Pfam" id="PF00112">
    <property type="entry name" value="Peptidase_C1"/>
    <property type="match status" value="1"/>
</dbReference>
<dbReference type="InterPro" id="IPR000169">
    <property type="entry name" value="Pept_cys_AS"/>
</dbReference>
<dbReference type="STRING" id="7574.A0A1S3JXR9"/>
<feature type="signal peptide" evidence="7">
    <location>
        <begin position="1"/>
        <end position="16"/>
    </location>
</feature>
<accession>A0A1S3JXR9</accession>
<evidence type="ECO:0000313" key="11">
    <source>
        <dbReference type="RefSeq" id="XP_013415102.1"/>
    </source>
</evidence>
<dbReference type="PRINTS" id="PR00705">
    <property type="entry name" value="PAPAIN"/>
</dbReference>
<dbReference type="PROSITE" id="PS00639">
    <property type="entry name" value="THIOL_PROTEASE_HIS"/>
    <property type="match status" value="1"/>
</dbReference>
<evidence type="ECO:0000313" key="10">
    <source>
        <dbReference type="Proteomes" id="UP000085678"/>
    </source>
</evidence>
<dbReference type="InterPro" id="IPR013128">
    <property type="entry name" value="Peptidase_C1A"/>
</dbReference>
<dbReference type="Proteomes" id="UP000085678">
    <property type="component" value="Unplaced"/>
</dbReference>
<dbReference type="SMART" id="SM00645">
    <property type="entry name" value="Pept_C1"/>
    <property type="match status" value="1"/>
</dbReference>
<evidence type="ECO:0000256" key="6">
    <source>
        <dbReference type="ARBA" id="ARBA00023157"/>
    </source>
</evidence>
<dbReference type="GO" id="GO:0008234">
    <property type="term" value="F:cysteine-type peptidase activity"/>
    <property type="evidence" value="ECO:0007669"/>
    <property type="project" value="UniProtKB-KW"/>
</dbReference>
<feature type="chain" id="PRO_5018764189" evidence="7">
    <location>
        <begin position="17"/>
        <end position="332"/>
    </location>
</feature>
<name>A0A1S3JXR9_LINAN</name>
<keyword evidence="6" id="KW-1015">Disulfide bond</keyword>
<dbReference type="InParanoid" id="A0A1S3JXR9"/>
<dbReference type="PANTHER" id="PTHR12411">
    <property type="entry name" value="CYSTEINE PROTEASE FAMILY C1-RELATED"/>
    <property type="match status" value="1"/>
</dbReference>
<protein>
    <submittedName>
        <fullName evidence="11">Cathepsin L1</fullName>
    </submittedName>
</protein>
<dbReference type="InterPro" id="IPR013201">
    <property type="entry name" value="Prot_inhib_I29"/>
</dbReference>
<feature type="domain" description="Cathepsin propeptide inhibitor" evidence="9">
    <location>
        <begin position="29"/>
        <end position="89"/>
    </location>
</feature>
<dbReference type="RefSeq" id="XP_013415102.1">
    <property type="nucleotide sequence ID" value="XM_013559648.1"/>
</dbReference>
<dbReference type="Gene3D" id="3.90.70.10">
    <property type="entry name" value="Cysteine proteinases"/>
    <property type="match status" value="1"/>
</dbReference>
<feature type="domain" description="Peptidase C1A papain C-terminal" evidence="8">
    <location>
        <begin position="115"/>
        <end position="331"/>
    </location>
</feature>
<comment type="similarity">
    <text evidence="1">Belongs to the peptidase C1 family.</text>
</comment>
<evidence type="ECO:0000259" key="8">
    <source>
        <dbReference type="SMART" id="SM00645"/>
    </source>
</evidence>
<reference evidence="11" key="1">
    <citation type="submission" date="2025-08" db="UniProtKB">
        <authorList>
            <consortium name="RefSeq"/>
        </authorList>
    </citation>
    <scope>IDENTIFICATION</scope>
    <source>
        <tissue evidence="11">Gonads</tissue>
    </source>
</reference>
<dbReference type="CDD" id="cd02248">
    <property type="entry name" value="Peptidase_C1A"/>
    <property type="match status" value="1"/>
</dbReference>
<evidence type="ECO:0000256" key="2">
    <source>
        <dbReference type="ARBA" id="ARBA00022670"/>
    </source>
</evidence>
<keyword evidence="4" id="KW-0788">Thiol protease</keyword>
<keyword evidence="7" id="KW-0732">Signal</keyword>
<dbReference type="InterPro" id="IPR000668">
    <property type="entry name" value="Peptidase_C1A_C"/>
</dbReference>
<dbReference type="InterPro" id="IPR039417">
    <property type="entry name" value="Peptidase_C1A_papain-like"/>
</dbReference>
<dbReference type="Pfam" id="PF08246">
    <property type="entry name" value="Inhibitor_I29"/>
    <property type="match status" value="1"/>
</dbReference>
<dbReference type="SUPFAM" id="SSF54001">
    <property type="entry name" value="Cysteine proteinases"/>
    <property type="match status" value="1"/>
</dbReference>
<gene>
    <name evidence="11" type="primary">LOC106177017</name>
</gene>
<evidence type="ECO:0000256" key="5">
    <source>
        <dbReference type="ARBA" id="ARBA00023145"/>
    </source>
</evidence>
<keyword evidence="5" id="KW-0865">Zymogen</keyword>
<dbReference type="AlphaFoldDB" id="A0A1S3JXR9"/>
<keyword evidence="3" id="KW-0378">Hydrolase</keyword>
<sequence>MQLIIVAASLFAVALARQDVYSVELDSEWEMFKSVHKKHYINQEEELHRRKIWEDHIELIAKHNREYDMGLHTYTLGINEYADMSNEEFVQTMNRYVMSNRTSGNVFLAPSHVQIPNEVDWRKEGYVTEIKNQGQCGSCWAFSATGSLEGQHFKKTGTLVSLSEQQLIDCSRNYGNMGCHGGLIDTSYKYIKANGGIDTEQSYPYTAETGPKCKFTTANIGATCTGYTDIKKGSETDLKSAVATIGPIASAMDANHVSFQLYKSGVYNEPRCSSSSLNHGILVIGYGIDGSNDYWLVKNWWGKSWGMEGFAMMSRNKKNQCGIATSASYPLV</sequence>
<dbReference type="PROSITE" id="PS00139">
    <property type="entry name" value="THIOL_PROTEASE_CYS"/>
    <property type="match status" value="1"/>
</dbReference>